<dbReference type="AlphaFoldDB" id="A0AA37QMI7"/>
<sequence>MRQVLRKGLKDIVVDEVPDPIVRPHHVLVAPAFSLISSGTETADIHRDGILKEVADNPSHVRKVLDVMMQNGPAGTIREVRAKFSDYAVLGYSGAGVVIDVHPSVTDLAVGDRVAYGGQGTGHGECIMTGRNLVARLPDEVPFEHACFATLGSIALNAVRIANLSLGDTVVVVGLGLVGQLIAQLARLQGGSVIATDLNPTRTALAREMGADQIVAGGDGAEAAVASLTGGRGADCVIVAAAAKSAAPAQAALRMVRDRGRIVVVGAVEMSFPWEQMYMKEVQLLMARAYGPGSYDPVYEQQGRDYPLPYVRWTENRNMEEFLRLVGTGRVQLDPLITHRFALDEAPAAYDVIMTPGTTSLAVLLRYPAADRIARATEDVTPGAPVYAPTRRVDIPANAAGHPGKFKVALAGAGNISRWAHLPALKALDDVVLHAVYSSGGARGKSYGLRFGAAFVTSSYDELLRDPNVDAVLVASRNQHHARETLAALRAGKHVFVEKPMALTEDECREIVAVERDTGRTVMVGFNRRFAPFYVEQKRQLARRSGPAVINCRVNSPGISGGYWMADPAIGGAILGEACHFTDLFAWMLDSEPVEVVAFSLPTDVPEPVGINNMTAAFRFADGSVANLTYCTVGSRTSGGERVEAFAAGVGVVTEDFKRLVINGSTRRTRSRMFADKGYAPQMAEFVAAARGGRPSSVPASAGARSTLMCLRMIESAQAGGRPMAIDLAGLLAPAAAAAAPIDAWRGDPTPALTPAT</sequence>
<dbReference type="SUPFAM" id="SSF51735">
    <property type="entry name" value="NAD(P)-binding Rossmann-fold domains"/>
    <property type="match status" value="2"/>
</dbReference>
<accession>A0AA37QMI7</accession>
<dbReference type="Pfam" id="PF01408">
    <property type="entry name" value="GFO_IDH_MocA"/>
    <property type="match status" value="1"/>
</dbReference>
<comment type="similarity">
    <text evidence="2">Belongs to the zinc-containing alcohol dehydrogenase family.</text>
</comment>
<evidence type="ECO:0000256" key="2">
    <source>
        <dbReference type="ARBA" id="ARBA00008072"/>
    </source>
</evidence>
<comment type="cofactor">
    <cofactor evidence="1">
        <name>Zn(2+)</name>
        <dbReference type="ChEBI" id="CHEBI:29105"/>
    </cofactor>
</comment>
<dbReference type="InterPro" id="IPR020843">
    <property type="entry name" value="ER"/>
</dbReference>
<dbReference type="InterPro" id="IPR000683">
    <property type="entry name" value="Gfo/Idh/MocA-like_OxRdtase_N"/>
</dbReference>
<keyword evidence="3" id="KW-0479">Metal-binding</keyword>
<dbReference type="GO" id="GO:0000166">
    <property type="term" value="F:nucleotide binding"/>
    <property type="evidence" value="ECO:0007669"/>
    <property type="project" value="InterPro"/>
</dbReference>
<reference evidence="7" key="1">
    <citation type="submission" date="2022-08" db="EMBL/GenBank/DDBJ databases">
        <title>Draft genome sequencing of Roseisolibacter agri AW1220.</title>
        <authorList>
            <person name="Tobiishi Y."/>
            <person name="Tonouchi A."/>
        </authorList>
    </citation>
    <scope>NUCLEOTIDE SEQUENCE</scope>
    <source>
        <strain evidence="7">AW1220</strain>
    </source>
</reference>
<dbReference type="Pfam" id="PF00107">
    <property type="entry name" value="ADH_zinc_N"/>
    <property type="match status" value="1"/>
</dbReference>
<dbReference type="SUPFAM" id="SSF50129">
    <property type="entry name" value="GroES-like"/>
    <property type="match status" value="1"/>
</dbReference>
<keyword evidence="4" id="KW-0862">Zinc</keyword>
<dbReference type="InterPro" id="IPR036291">
    <property type="entry name" value="NAD(P)-bd_dom_sf"/>
</dbReference>
<keyword evidence="8" id="KW-1185">Reference proteome</keyword>
<comment type="caution">
    <text evidence="7">The sequence shown here is derived from an EMBL/GenBank/DDBJ whole genome shotgun (WGS) entry which is preliminary data.</text>
</comment>
<dbReference type="Proteomes" id="UP001161325">
    <property type="component" value="Unassembled WGS sequence"/>
</dbReference>
<dbReference type="PANTHER" id="PTHR43350">
    <property type="entry name" value="NAD-DEPENDENT ALCOHOL DEHYDROGENASE"/>
    <property type="match status" value="1"/>
</dbReference>
<evidence type="ECO:0000256" key="5">
    <source>
        <dbReference type="ARBA" id="ARBA00023002"/>
    </source>
</evidence>
<dbReference type="GO" id="GO:0046872">
    <property type="term" value="F:metal ion binding"/>
    <property type="evidence" value="ECO:0007669"/>
    <property type="project" value="UniProtKB-KW"/>
</dbReference>
<dbReference type="SMART" id="SM00829">
    <property type="entry name" value="PKS_ER"/>
    <property type="match status" value="1"/>
</dbReference>
<dbReference type="Gene3D" id="3.40.50.720">
    <property type="entry name" value="NAD(P)-binding Rossmann-like Domain"/>
    <property type="match status" value="2"/>
</dbReference>
<gene>
    <name evidence="7" type="ORF">rosag_50960</name>
</gene>
<evidence type="ECO:0000256" key="4">
    <source>
        <dbReference type="ARBA" id="ARBA00022833"/>
    </source>
</evidence>
<evidence type="ECO:0000256" key="1">
    <source>
        <dbReference type="ARBA" id="ARBA00001947"/>
    </source>
</evidence>
<proteinExistence type="inferred from homology"/>
<feature type="domain" description="Enoyl reductase (ER)" evidence="6">
    <location>
        <begin position="8"/>
        <end position="364"/>
    </location>
</feature>
<dbReference type="Gene3D" id="3.30.360.10">
    <property type="entry name" value="Dihydrodipicolinate Reductase, domain 2"/>
    <property type="match status" value="1"/>
</dbReference>
<evidence type="ECO:0000259" key="6">
    <source>
        <dbReference type="SMART" id="SM00829"/>
    </source>
</evidence>
<dbReference type="InterPro" id="IPR055170">
    <property type="entry name" value="GFO_IDH_MocA-like_dom"/>
</dbReference>
<dbReference type="SUPFAM" id="SSF55347">
    <property type="entry name" value="Glyceraldehyde-3-phosphate dehydrogenase-like, C-terminal domain"/>
    <property type="match status" value="1"/>
</dbReference>
<dbReference type="InterPro" id="IPR011032">
    <property type="entry name" value="GroES-like_sf"/>
</dbReference>
<dbReference type="GO" id="GO:0016491">
    <property type="term" value="F:oxidoreductase activity"/>
    <property type="evidence" value="ECO:0007669"/>
    <property type="project" value="UniProtKB-KW"/>
</dbReference>
<dbReference type="Pfam" id="PF22725">
    <property type="entry name" value="GFO_IDH_MocA_C3"/>
    <property type="match status" value="1"/>
</dbReference>
<evidence type="ECO:0000313" key="8">
    <source>
        <dbReference type="Proteomes" id="UP001161325"/>
    </source>
</evidence>
<dbReference type="Gene3D" id="3.90.180.10">
    <property type="entry name" value="Medium-chain alcohol dehydrogenases, catalytic domain"/>
    <property type="match status" value="1"/>
</dbReference>
<dbReference type="PANTHER" id="PTHR43350:SF19">
    <property type="entry name" value="D-GULOSIDE 3-DEHYDROGENASE"/>
    <property type="match status" value="1"/>
</dbReference>
<dbReference type="InterPro" id="IPR013149">
    <property type="entry name" value="ADH-like_C"/>
</dbReference>
<dbReference type="CDD" id="cd08255">
    <property type="entry name" value="2-desacetyl-2-hydroxyethyl_bacteriochlorophyllide_like"/>
    <property type="match status" value="1"/>
</dbReference>
<name>A0AA37QMI7_9BACT</name>
<organism evidence="7 8">
    <name type="scientific">Roseisolibacter agri</name>
    <dbReference type="NCBI Taxonomy" id="2014610"/>
    <lineage>
        <taxon>Bacteria</taxon>
        <taxon>Pseudomonadati</taxon>
        <taxon>Gemmatimonadota</taxon>
        <taxon>Gemmatimonadia</taxon>
        <taxon>Gemmatimonadales</taxon>
        <taxon>Gemmatimonadaceae</taxon>
        <taxon>Roseisolibacter</taxon>
    </lineage>
</organism>
<evidence type="ECO:0000313" key="7">
    <source>
        <dbReference type="EMBL" id="GLC28583.1"/>
    </source>
</evidence>
<evidence type="ECO:0000256" key="3">
    <source>
        <dbReference type="ARBA" id="ARBA00022723"/>
    </source>
</evidence>
<dbReference type="EMBL" id="BRXS01000013">
    <property type="protein sequence ID" value="GLC28583.1"/>
    <property type="molecule type" value="Genomic_DNA"/>
</dbReference>
<protein>
    <submittedName>
        <fullName evidence="7">Oxidoreductase</fullName>
    </submittedName>
</protein>
<keyword evidence="5" id="KW-0560">Oxidoreductase</keyword>